<accession>A0A517QV79</accession>
<dbReference type="RefSeq" id="WP_145205259.1">
    <property type="nucleotide sequence ID" value="NZ_CP036267.1"/>
</dbReference>
<evidence type="ECO:0000313" key="2">
    <source>
        <dbReference type="EMBL" id="QDT35533.1"/>
    </source>
</evidence>
<keyword evidence="1" id="KW-0812">Transmembrane</keyword>
<evidence type="ECO:0000256" key="1">
    <source>
        <dbReference type="SAM" id="Phobius"/>
    </source>
</evidence>
<organism evidence="2 3">
    <name type="scientific">Thalassoglobus polymorphus</name>
    <dbReference type="NCBI Taxonomy" id="2527994"/>
    <lineage>
        <taxon>Bacteria</taxon>
        <taxon>Pseudomonadati</taxon>
        <taxon>Planctomycetota</taxon>
        <taxon>Planctomycetia</taxon>
        <taxon>Planctomycetales</taxon>
        <taxon>Planctomycetaceae</taxon>
        <taxon>Thalassoglobus</taxon>
    </lineage>
</organism>
<reference evidence="2 3" key="1">
    <citation type="submission" date="2019-02" db="EMBL/GenBank/DDBJ databases">
        <title>Deep-cultivation of Planctomycetes and their phenomic and genomic characterization uncovers novel biology.</title>
        <authorList>
            <person name="Wiegand S."/>
            <person name="Jogler M."/>
            <person name="Boedeker C."/>
            <person name="Pinto D."/>
            <person name="Vollmers J."/>
            <person name="Rivas-Marin E."/>
            <person name="Kohn T."/>
            <person name="Peeters S.H."/>
            <person name="Heuer A."/>
            <person name="Rast P."/>
            <person name="Oberbeckmann S."/>
            <person name="Bunk B."/>
            <person name="Jeske O."/>
            <person name="Meyerdierks A."/>
            <person name="Storesund J.E."/>
            <person name="Kallscheuer N."/>
            <person name="Luecker S."/>
            <person name="Lage O.M."/>
            <person name="Pohl T."/>
            <person name="Merkel B.J."/>
            <person name="Hornburger P."/>
            <person name="Mueller R.-W."/>
            <person name="Bruemmer F."/>
            <person name="Labrenz M."/>
            <person name="Spormann A.M."/>
            <person name="Op den Camp H."/>
            <person name="Overmann J."/>
            <person name="Amann R."/>
            <person name="Jetten M.S.M."/>
            <person name="Mascher T."/>
            <person name="Medema M.H."/>
            <person name="Devos D.P."/>
            <person name="Kaster A.-K."/>
            <person name="Ovreas L."/>
            <person name="Rohde M."/>
            <person name="Galperin M.Y."/>
            <person name="Jogler C."/>
        </authorList>
    </citation>
    <scope>NUCLEOTIDE SEQUENCE [LARGE SCALE GENOMIC DNA]</scope>
    <source>
        <strain evidence="2 3">Mal48</strain>
    </source>
</reference>
<protein>
    <submittedName>
        <fullName evidence="2">Uncharacterized protein</fullName>
    </submittedName>
</protein>
<dbReference type="EMBL" id="CP036267">
    <property type="protein sequence ID" value="QDT35533.1"/>
    <property type="molecule type" value="Genomic_DNA"/>
</dbReference>
<keyword evidence="1" id="KW-1133">Transmembrane helix</keyword>
<gene>
    <name evidence="2" type="ORF">Mal48_48100</name>
</gene>
<dbReference type="AlphaFoldDB" id="A0A517QV79"/>
<sequence length="76" mass="8365">MIIAVDRHVGIPFLEGLCSDLQAQIQQRQPQKVARKKVVRRISKPRWHSAASRAATVACAVAGALIALLEFHPILN</sequence>
<feature type="transmembrane region" description="Helical" evidence="1">
    <location>
        <begin position="50"/>
        <end position="69"/>
    </location>
</feature>
<evidence type="ECO:0000313" key="3">
    <source>
        <dbReference type="Proteomes" id="UP000315724"/>
    </source>
</evidence>
<dbReference type="KEGG" id="tpol:Mal48_48100"/>
<keyword evidence="3" id="KW-1185">Reference proteome</keyword>
<keyword evidence="1" id="KW-0472">Membrane</keyword>
<dbReference type="Proteomes" id="UP000315724">
    <property type="component" value="Chromosome"/>
</dbReference>
<proteinExistence type="predicted"/>
<name>A0A517QV79_9PLAN</name>